<proteinExistence type="predicted"/>
<gene>
    <name evidence="1" type="ORF">GCM10017786_12170</name>
</gene>
<dbReference type="SUPFAM" id="SSF52540">
    <property type="entry name" value="P-loop containing nucleoside triphosphate hydrolases"/>
    <property type="match status" value="1"/>
</dbReference>
<protein>
    <recommendedName>
        <fullName evidence="3">KAP NTPase domain-containing protein</fullName>
    </recommendedName>
</protein>
<evidence type="ECO:0008006" key="3">
    <source>
        <dbReference type="Google" id="ProtNLM"/>
    </source>
</evidence>
<sequence>MAAGGRTGRRDRAVLGRRRRFAPAPAPALTSRPTTLTGLRDLARDTLDGIEFQQKHTSGWSGKVGLLFGAETGLSDSRELTRQPRSYPQIVHEFGEFLRTTITCVSRMPDIATPSVVIVLDELDKILSPEEAQEFVNEVKALFNLDVPGFLFLVSVSEDALASFERRGLPVRDAFDSAFDMIFRLDHLRLPDARAVLGARVFGLPDPFVCLCHCLAGGLPRELIRIARLVTAEPGPLDAVCRRVVEEDLKGKLAGLRTVVAREAYDHVRTSDLVRHVEAHAVPDAHVLLSAAARPPIPPGDDAGLQRVQLETLGYLYYLGTVREVFGDGFGEDELARGRDSEGDASFDTLTSVRQLFAVNARLAWLTVSAFREAWGLDVVAPPEAGDVSAR</sequence>
<reference evidence="2" key="1">
    <citation type="journal article" date="2019" name="Int. J. Syst. Evol. Microbiol.">
        <title>The Global Catalogue of Microorganisms (GCM) 10K type strain sequencing project: providing services to taxonomists for standard genome sequencing and annotation.</title>
        <authorList>
            <consortium name="The Broad Institute Genomics Platform"/>
            <consortium name="The Broad Institute Genome Sequencing Center for Infectious Disease"/>
            <person name="Wu L."/>
            <person name="Ma J."/>
        </authorList>
    </citation>
    <scope>NUCLEOTIDE SEQUENCE [LARGE SCALE GENOMIC DNA]</scope>
    <source>
        <strain evidence="2">CGMCC 4.7677</strain>
    </source>
</reference>
<dbReference type="InterPro" id="IPR027417">
    <property type="entry name" value="P-loop_NTPase"/>
</dbReference>
<dbReference type="RefSeq" id="WP_229874235.1">
    <property type="nucleotide sequence ID" value="NZ_BNAU01000001.1"/>
</dbReference>
<name>A0ABQ3IFM6_9PSEU</name>
<accession>A0ABQ3IFM6</accession>
<evidence type="ECO:0000313" key="2">
    <source>
        <dbReference type="Proteomes" id="UP000605897"/>
    </source>
</evidence>
<dbReference type="Proteomes" id="UP000605897">
    <property type="component" value="Unassembled WGS sequence"/>
</dbReference>
<evidence type="ECO:0000313" key="1">
    <source>
        <dbReference type="EMBL" id="GHE82806.1"/>
    </source>
</evidence>
<keyword evidence="2" id="KW-1185">Reference proteome</keyword>
<organism evidence="1 2">
    <name type="scientific">Amycolatopsis deserti</name>
    <dbReference type="NCBI Taxonomy" id="185696"/>
    <lineage>
        <taxon>Bacteria</taxon>
        <taxon>Bacillati</taxon>
        <taxon>Actinomycetota</taxon>
        <taxon>Actinomycetes</taxon>
        <taxon>Pseudonocardiales</taxon>
        <taxon>Pseudonocardiaceae</taxon>
        <taxon>Amycolatopsis</taxon>
    </lineage>
</organism>
<dbReference type="EMBL" id="BNAU01000001">
    <property type="protein sequence ID" value="GHE82806.1"/>
    <property type="molecule type" value="Genomic_DNA"/>
</dbReference>
<comment type="caution">
    <text evidence="1">The sequence shown here is derived from an EMBL/GenBank/DDBJ whole genome shotgun (WGS) entry which is preliminary data.</text>
</comment>